<comment type="similarity">
    <text evidence="1">Belongs to the SIMIBI class G3E GTPase family. ArgK/MeaB subfamily.</text>
</comment>
<dbReference type="GO" id="GO:0005737">
    <property type="term" value="C:cytoplasm"/>
    <property type="evidence" value="ECO:0007669"/>
    <property type="project" value="TreeGrafter"/>
</dbReference>
<dbReference type="EMBL" id="QPJK01000014">
    <property type="protein sequence ID" value="RCW64705.1"/>
    <property type="molecule type" value="Genomic_DNA"/>
</dbReference>
<dbReference type="GO" id="GO:0005525">
    <property type="term" value="F:GTP binding"/>
    <property type="evidence" value="ECO:0007669"/>
    <property type="project" value="InterPro"/>
</dbReference>
<name>A0A368XA36_9BURK</name>
<evidence type="ECO:0000259" key="2">
    <source>
        <dbReference type="SMART" id="SM00382"/>
    </source>
</evidence>
<evidence type="ECO:0000313" key="3">
    <source>
        <dbReference type="EMBL" id="RCW64705.1"/>
    </source>
</evidence>
<feature type="domain" description="AAA+ ATPase" evidence="2">
    <location>
        <begin position="56"/>
        <end position="223"/>
    </location>
</feature>
<dbReference type="AlphaFoldDB" id="A0A368XA36"/>
<dbReference type="InterPro" id="IPR005129">
    <property type="entry name" value="GTPase_ArgK"/>
</dbReference>
<dbReference type="GO" id="GO:0016301">
    <property type="term" value="F:kinase activity"/>
    <property type="evidence" value="ECO:0007669"/>
    <property type="project" value="UniProtKB-KW"/>
</dbReference>
<keyword evidence="4" id="KW-1185">Reference proteome</keyword>
<dbReference type="NCBIfam" id="NF006958">
    <property type="entry name" value="PRK09435.1"/>
    <property type="match status" value="1"/>
</dbReference>
<comment type="caution">
    <text evidence="3">The sequence shown here is derived from an EMBL/GenBank/DDBJ whole genome shotgun (WGS) entry which is preliminary data.</text>
</comment>
<dbReference type="NCBIfam" id="TIGR00750">
    <property type="entry name" value="lao"/>
    <property type="match status" value="1"/>
</dbReference>
<keyword evidence="3" id="KW-0808">Transferase</keyword>
<dbReference type="PANTHER" id="PTHR23408:SF3">
    <property type="entry name" value="METHYLMALONIC ACIDURIA TYPE A PROTEIN, MITOCHONDRIAL"/>
    <property type="match status" value="1"/>
</dbReference>
<dbReference type="SMART" id="SM00382">
    <property type="entry name" value="AAA"/>
    <property type="match status" value="1"/>
</dbReference>
<dbReference type="Gene3D" id="1.20.5.170">
    <property type="match status" value="1"/>
</dbReference>
<gene>
    <name evidence="3" type="ORF">DES41_11417</name>
</gene>
<accession>A0A368XA36</accession>
<dbReference type="InterPro" id="IPR003593">
    <property type="entry name" value="AAA+_ATPase"/>
</dbReference>
<proteinExistence type="inferred from homology"/>
<evidence type="ECO:0000313" key="4">
    <source>
        <dbReference type="Proteomes" id="UP000252884"/>
    </source>
</evidence>
<dbReference type="Pfam" id="PF03308">
    <property type="entry name" value="MeaB"/>
    <property type="match status" value="1"/>
</dbReference>
<reference evidence="3 4" key="1">
    <citation type="submission" date="2018-07" db="EMBL/GenBank/DDBJ databases">
        <title>Genomic Encyclopedia of Type Strains, Phase IV (KMG-IV): sequencing the most valuable type-strain genomes for metagenomic binning, comparative biology and taxonomic classification.</title>
        <authorList>
            <person name="Goeker M."/>
        </authorList>
    </citation>
    <scope>NUCLEOTIDE SEQUENCE [LARGE SCALE GENOMIC DNA]</scope>
    <source>
        <strain evidence="3 4">DSM 21634</strain>
    </source>
</reference>
<dbReference type="Proteomes" id="UP000252884">
    <property type="component" value="Unassembled WGS sequence"/>
</dbReference>
<dbReference type="CDD" id="cd03114">
    <property type="entry name" value="MMAA-like"/>
    <property type="match status" value="1"/>
</dbReference>
<organism evidence="3 4">
    <name type="scientific">Pseudorhodoferax soli</name>
    <dbReference type="NCBI Taxonomy" id="545864"/>
    <lineage>
        <taxon>Bacteria</taxon>
        <taxon>Pseudomonadati</taxon>
        <taxon>Pseudomonadota</taxon>
        <taxon>Betaproteobacteria</taxon>
        <taxon>Burkholderiales</taxon>
        <taxon>Comamonadaceae</taxon>
    </lineage>
</organism>
<dbReference type="GO" id="GO:0003924">
    <property type="term" value="F:GTPase activity"/>
    <property type="evidence" value="ECO:0007669"/>
    <property type="project" value="InterPro"/>
</dbReference>
<protein>
    <submittedName>
        <fullName evidence="3">LAO/AO transport system kinase</fullName>
    </submittedName>
</protein>
<sequence length="340" mass="36472">MSTISTTSWAEPLLRGEGPQQRRAIAKAITLLESTRADHRAQADELLTALLPHTGRAFRLGISGVPGVGKSTFIEALGLFLIAQGHRVAVLTIDPSSTVSGGSILGDKTRMEQLSVHERAYIRPSPSSGTLGGVAEKTREAMLVCEAAGYDVVIVETVGVGQSETAVAGMTDMFVLLQLPNAGDELQAIKKGVMEIADLVVINKADIDPDAATRAQAQITSSLRLLGMHGSAGHSLHDESLWRPRAMQLSALRNEGVDRFWEKVAQFRTLQTANGRLEARRQKQALAWMWERIETGLKQAFRGHPAVREQLPGMVAAVTEGRIAASTAARQLLASASVST</sequence>
<dbReference type="SUPFAM" id="SSF52540">
    <property type="entry name" value="P-loop containing nucleoside triphosphate hydrolases"/>
    <property type="match status" value="1"/>
</dbReference>
<keyword evidence="3" id="KW-0418">Kinase</keyword>
<evidence type="ECO:0000256" key="1">
    <source>
        <dbReference type="ARBA" id="ARBA00009625"/>
    </source>
</evidence>
<dbReference type="Gene3D" id="3.40.50.300">
    <property type="entry name" value="P-loop containing nucleotide triphosphate hydrolases"/>
    <property type="match status" value="1"/>
</dbReference>
<dbReference type="Gene3D" id="1.10.287.130">
    <property type="match status" value="1"/>
</dbReference>
<dbReference type="PANTHER" id="PTHR23408">
    <property type="entry name" value="METHYLMALONYL-COA MUTASE"/>
    <property type="match status" value="1"/>
</dbReference>
<dbReference type="InterPro" id="IPR027417">
    <property type="entry name" value="P-loop_NTPase"/>
</dbReference>